<dbReference type="InterPro" id="IPR004045">
    <property type="entry name" value="Glutathione_S-Trfase_N"/>
</dbReference>
<dbReference type="SFLD" id="SFLDG00358">
    <property type="entry name" value="Main_(cytGST)"/>
    <property type="match status" value="1"/>
</dbReference>
<dbReference type="PROSITE" id="PS50405">
    <property type="entry name" value="GST_CTER"/>
    <property type="match status" value="1"/>
</dbReference>
<dbReference type="Pfam" id="PF02798">
    <property type="entry name" value="GST_N"/>
    <property type="match status" value="1"/>
</dbReference>
<dbReference type="PANTHER" id="PTHR44051:SF8">
    <property type="entry name" value="GLUTATHIONE S-TRANSFERASE GSTA"/>
    <property type="match status" value="1"/>
</dbReference>
<evidence type="ECO:0008006" key="7">
    <source>
        <dbReference type="Google" id="ProtNLM"/>
    </source>
</evidence>
<sequence length="214" mass="24154">MPPTLHLYMTPGAVSLASHIALRETGLEFTTTDLEAIRGYPSEHLHINPKGRVPVLELDGERITESPAILSVISALAPEKKLLGATILEQARAQEWMAWLCGTVHGQAFGCIFRPMRFVGGEEGMYEIVRAEGRKCAKECFDFIEGRLKGRMYAVGDAFTLVDAYMYTFYRWGNILKMGMRDNYPNYTRLVEEVVKREAVKRTVEVEGLSLFNE</sequence>
<evidence type="ECO:0000259" key="4">
    <source>
        <dbReference type="PROSITE" id="PS50405"/>
    </source>
</evidence>
<dbReference type="Gene3D" id="3.40.30.10">
    <property type="entry name" value="Glutaredoxin"/>
    <property type="match status" value="1"/>
</dbReference>
<dbReference type="OrthoDB" id="2309723at2759"/>
<evidence type="ECO:0000313" key="5">
    <source>
        <dbReference type="EMBL" id="QRC95097.1"/>
    </source>
</evidence>
<dbReference type="SUPFAM" id="SSF52833">
    <property type="entry name" value="Thioredoxin-like"/>
    <property type="match status" value="1"/>
</dbReference>
<dbReference type="Gene3D" id="1.20.1050.10">
    <property type="match status" value="1"/>
</dbReference>
<dbReference type="SUPFAM" id="SSF47616">
    <property type="entry name" value="GST C-terminal domain-like"/>
    <property type="match status" value="1"/>
</dbReference>
<dbReference type="PANTHER" id="PTHR44051">
    <property type="entry name" value="GLUTATHIONE S-TRANSFERASE-RELATED"/>
    <property type="match status" value="1"/>
</dbReference>
<dbReference type="CDD" id="cd03057">
    <property type="entry name" value="GST_N_Beta"/>
    <property type="match status" value="1"/>
</dbReference>
<dbReference type="PROSITE" id="PS50404">
    <property type="entry name" value="GST_NTER"/>
    <property type="match status" value="1"/>
</dbReference>
<dbReference type="InterPro" id="IPR010987">
    <property type="entry name" value="Glutathione-S-Trfase_C-like"/>
</dbReference>
<proteinExistence type="inferred from homology"/>
<evidence type="ECO:0000259" key="3">
    <source>
        <dbReference type="PROSITE" id="PS50404"/>
    </source>
</evidence>
<organism evidence="5 6">
    <name type="scientific">Phaeosphaeria nodorum (strain SN15 / ATCC MYA-4574 / FGSC 10173)</name>
    <name type="common">Glume blotch fungus</name>
    <name type="synonym">Parastagonospora nodorum</name>
    <dbReference type="NCBI Taxonomy" id="321614"/>
    <lineage>
        <taxon>Eukaryota</taxon>
        <taxon>Fungi</taxon>
        <taxon>Dikarya</taxon>
        <taxon>Ascomycota</taxon>
        <taxon>Pezizomycotina</taxon>
        <taxon>Dothideomycetes</taxon>
        <taxon>Pleosporomycetidae</taxon>
        <taxon>Pleosporales</taxon>
        <taxon>Pleosporineae</taxon>
        <taxon>Phaeosphaeriaceae</taxon>
        <taxon>Parastagonospora</taxon>
    </lineage>
</organism>
<dbReference type="InterPro" id="IPR040079">
    <property type="entry name" value="Glutathione_S-Trfase"/>
</dbReference>
<dbReference type="EMBL" id="CP069027">
    <property type="protein sequence ID" value="QRC95097.1"/>
    <property type="molecule type" value="Genomic_DNA"/>
</dbReference>
<evidence type="ECO:0000256" key="1">
    <source>
        <dbReference type="ARBA" id="ARBA00007409"/>
    </source>
</evidence>
<evidence type="ECO:0000313" key="6">
    <source>
        <dbReference type="Proteomes" id="UP000663193"/>
    </source>
</evidence>
<reference evidence="6" key="1">
    <citation type="journal article" date="2021" name="BMC Genomics">
        <title>Chromosome-level genome assembly and manually-curated proteome of model necrotroph Parastagonospora nodorum Sn15 reveals a genome-wide trove of candidate effector homologs, and redundancy of virulence-related functions within an accessory chromosome.</title>
        <authorList>
            <person name="Bertazzoni S."/>
            <person name="Jones D.A.B."/>
            <person name="Phan H.T."/>
            <person name="Tan K.-C."/>
            <person name="Hane J.K."/>
        </authorList>
    </citation>
    <scope>NUCLEOTIDE SEQUENCE [LARGE SCALE GENOMIC DNA]</scope>
    <source>
        <strain evidence="6">SN15 / ATCC MYA-4574 / FGSC 10173)</strain>
    </source>
</reference>
<evidence type="ECO:0000256" key="2">
    <source>
        <dbReference type="RuleBase" id="RU003494"/>
    </source>
</evidence>
<dbReference type="AlphaFoldDB" id="A0A7U2I0R0"/>
<dbReference type="Pfam" id="PF00043">
    <property type="entry name" value="GST_C"/>
    <property type="match status" value="1"/>
</dbReference>
<keyword evidence="6" id="KW-1185">Reference proteome</keyword>
<dbReference type="InterPro" id="IPR036282">
    <property type="entry name" value="Glutathione-S-Trfase_C_sf"/>
</dbReference>
<dbReference type="SFLD" id="SFLDG01150">
    <property type="entry name" value="Main.1:_Beta-like"/>
    <property type="match status" value="1"/>
</dbReference>
<dbReference type="InterPro" id="IPR004046">
    <property type="entry name" value="GST_C"/>
</dbReference>
<dbReference type="SFLD" id="SFLDS00019">
    <property type="entry name" value="Glutathione_Transferase_(cytos"/>
    <property type="match status" value="1"/>
</dbReference>
<accession>A0A7U2I0R0</accession>
<feature type="domain" description="GST C-terminal" evidence="4">
    <location>
        <begin position="86"/>
        <end position="214"/>
    </location>
</feature>
<dbReference type="InterPro" id="IPR036249">
    <property type="entry name" value="Thioredoxin-like_sf"/>
</dbReference>
<dbReference type="CDD" id="cd03188">
    <property type="entry name" value="GST_C_Beta"/>
    <property type="match status" value="1"/>
</dbReference>
<feature type="domain" description="GST N-terminal" evidence="3">
    <location>
        <begin position="2"/>
        <end position="81"/>
    </location>
</feature>
<dbReference type="VEuPathDB" id="FungiDB:JI435_028260"/>
<protein>
    <recommendedName>
        <fullName evidence="7">Glutathione S-transferase</fullName>
    </recommendedName>
</protein>
<dbReference type="Proteomes" id="UP000663193">
    <property type="component" value="Chromosome 5"/>
</dbReference>
<gene>
    <name evidence="5" type="ORF">JI435_028260</name>
</gene>
<comment type="similarity">
    <text evidence="1 2">Belongs to the GST superfamily.</text>
</comment>
<name>A0A7U2I0R0_PHANO</name>